<proteinExistence type="predicted"/>
<name>A0A2T1GDH6_9CYAN</name>
<gene>
    <name evidence="2" type="ORF">C7B77_14765</name>
</gene>
<protein>
    <submittedName>
        <fullName evidence="2">Photosystem reaction center subunit H</fullName>
    </submittedName>
</protein>
<keyword evidence="3" id="KW-1185">Reference proteome</keyword>
<feature type="compositionally biased region" description="Basic and acidic residues" evidence="1">
    <location>
        <begin position="41"/>
        <end position="53"/>
    </location>
</feature>
<organism evidence="2 3">
    <name type="scientific">Chamaesiphon polymorphus CCALA 037</name>
    <dbReference type="NCBI Taxonomy" id="2107692"/>
    <lineage>
        <taxon>Bacteria</taxon>
        <taxon>Bacillati</taxon>
        <taxon>Cyanobacteriota</taxon>
        <taxon>Cyanophyceae</taxon>
        <taxon>Gomontiellales</taxon>
        <taxon>Chamaesiphonaceae</taxon>
        <taxon>Chamaesiphon</taxon>
    </lineage>
</organism>
<feature type="compositionally biased region" description="Acidic residues" evidence="1">
    <location>
        <begin position="69"/>
        <end position="82"/>
    </location>
</feature>
<sequence length="122" mass="14364">PVWQEEEWQEVEAAPLPPQRFQAEQPRYYDDEDEGENWNDTSREQPRTAKIYEDVPYTPISTPAKPLEPEDEDILTLDDDMWGDAPQSTAEPLQKLDIPEARQKLEIPQTVKQVEYQEEEQH</sequence>
<dbReference type="EMBL" id="PVWO01000181">
    <property type="protein sequence ID" value="PSB55533.1"/>
    <property type="molecule type" value="Genomic_DNA"/>
</dbReference>
<feature type="region of interest" description="Disordered" evidence="1">
    <location>
        <begin position="1"/>
        <end position="101"/>
    </location>
</feature>
<reference evidence="2 3" key="1">
    <citation type="submission" date="2018-03" db="EMBL/GenBank/DDBJ databases">
        <title>The ancient ancestry and fast evolution of plastids.</title>
        <authorList>
            <person name="Moore K.R."/>
            <person name="Magnabosco C."/>
            <person name="Momper L."/>
            <person name="Gold D.A."/>
            <person name="Bosak T."/>
            <person name="Fournier G.P."/>
        </authorList>
    </citation>
    <scope>NUCLEOTIDE SEQUENCE [LARGE SCALE GENOMIC DNA]</scope>
    <source>
        <strain evidence="2 3">CCALA 037</strain>
    </source>
</reference>
<evidence type="ECO:0000313" key="3">
    <source>
        <dbReference type="Proteomes" id="UP000238937"/>
    </source>
</evidence>
<dbReference type="Proteomes" id="UP000238937">
    <property type="component" value="Unassembled WGS sequence"/>
</dbReference>
<dbReference type="AlphaFoldDB" id="A0A2T1GDH6"/>
<comment type="caution">
    <text evidence="2">The sequence shown here is derived from an EMBL/GenBank/DDBJ whole genome shotgun (WGS) entry which is preliminary data.</text>
</comment>
<evidence type="ECO:0000313" key="2">
    <source>
        <dbReference type="EMBL" id="PSB55533.1"/>
    </source>
</evidence>
<feature type="non-terminal residue" evidence="2">
    <location>
        <position position="1"/>
    </location>
</feature>
<accession>A0A2T1GDH6</accession>
<evidence type="ECO:0000256" key="1">
    <source>
        <dbReference type="SAM" id="MobiDB-lite"/>
    </source>
</evidence>
<feature type="compositionally biased region" description="Acidic residues" evidence="1">
    <location>
        <begin position="1"/>
        <end position="10"/>
    </location>
</feature>